<dbReference type="InterPro" id="IPR032675">
    <property type="entry name" value="LRR_dom_sf"/>
</dbReference>
<evidence type="ECO:0000313" key="1">
    <source>
        <dbReference type="EMBL" id="EKC49163.1"/>
    </source>
</evidence>
<dbReference type="InterPro" id="IPR026906">
    <property type="entry name" value="LRR_5"/>
</dbReference>
<dbReference type="AlphaFoldDB" id="K1RUU9"/>
<dbReference type="Pfam" id="PF13306">
    <property type="entry name" value="LRR_5"/>
    <property type="match status" value="1"/>
</dbReference>
<proteinExistence type="predicted"/>
<organism evidence="1">
    <name type="scientific">human gut metagenome</name>
    <dbReference type="NCBI Taxonomy" id="408170"/>
    <lineage>
        <taxon>unclassified sequences</taxon>
        <taxon>metagenomes</taxon>
        <taxon>organismal metagenomes</taxon>
    </lineage>
</organism>
<evidence type="ECO:0008006" key="2">
    <source>
        <dbReference type="Google" id="ProtNLM"/>
    </source>
</evidence>
<comment type="caution">
    <text evidence="1">The sequence shown here is derived from an EMBL/GenBank/DDBJ whole genome shotgun (WGS) entry which is preliminary data.</text>
</comment>
<protein>
    <recommendedName>
        <fullName evidence="2">Leucine-rich repeat domain-containing protein</fullName>
    </recommendedName>
</protein>
<gene>
    <name evidence="1" type="ORF">LEA_18533</name>
</gene>
<accession>K1RUU9</accession>
<reference evidence="1" key="1">
    <citation type="journal article" date="2013" name="Environ. Microbiol.">
        <title>Microbiota from the distal guts of lean and obese adolescents exhibit partial functional redundancy besides clear differences in community structure.</title>
        <authorList>
            <person name="Ferrer M."/>
            <person name="Ruiz A."/>
            <person name="Lanza F."/>
            <person name="Haange S.B."/>
            <person name="Oberbach A."/>
            <person name="Till H."/>
            <person name="Bargiela R."/>
            <person name="Campoy C."/>
            <person name="Segura M.T."/>
            <person name="Richter M."/>
            <person name="von Bergen M."/>
            <person name="Seifert J."/>
            <person name="Suarez A."/>
        </authorList>
    </citation>
    <scope>NUCLEOTIDE SEQUENCE</scope>
</reference>
<dbReference type="SUPFAM" id="SSF52058">
    <property type="entry name" value="L domain-like"/>
    <property type="match status" value="1"/>
</dbReference>
<feature type="non-terminal residue" evidence="1">
    <location>
        <position position="123"/>
    </location>
</feature>
<dbReference type="Gene3D" id="3.80.10.10">
    <property type="entry name" value="Ribonuclease Inhibitor"/>
    <property type="match status" value="1"/>
</dbReference>
<dbReference type="EMBL" id="AJWY01012721">
    <property type="protein sequence ID" value="EKC49163.1"/>
    <property type="molecule type" value="Genomic_DNA"/>
</dbReference>
<sequence>MEKFGFIEKNGGYYYTKADGTAVFAWSDYTASDSSEPVTEPFIVESDINGCPVVAIETGAFSNSALTEIVLPDTLEFIDRLAFSTCRNLEKINFPENLKYIGNLAFLCKKLCTQKAAAPAQDA</sequence>
<name>K1RUU9_9ZZZZ</name>